<comment type="caution">
    <text evidence="1">The sequence shown here is derived from an EMBL/GenBank/DDBJ whole genome shotgun (WGS) entry which is preliminary data.</text>
</comment>
<dbReference type="Proteomes" id="UP000215559">
    <property type="component" value="Unassembled WGS sequence"/>
</dbReference>
<protein>
    <submittedName>
        <fullName evidence="1">Uncharacterized protein</fullName>
    </submittedName>
</protein>
<evidence type="ECO:0000313" key="2">
    <source>
        <dbReference type="Proteomes" id="UP000215559"/>
    </source>
</evidence>
<dbReference type="Gene3D" id="2.40.160.60">
    <property type="entry name" value="Outer membrane protein transport protein (OMPP1/FadL/TodX)"/>
    <property type="match status" value="1"/>
</dbReference>
<accession>A0A235BWX8</accession>
<dbReference type="SUPFAM" id="SSF56935">
    <property type="entry name" value="Porins"/>
    <property type="match status" value="1"/>
</dbReference>
<dbReference type="AlphaFoldDB" id="A0A235BWX8"/>
<evidence type="ECO:0000313" key="1">
    <source>
        <dbReference type="EMBL" id="OYD16035.1"/>
    </source>
</evidence>
<sequence>MRRLSFAFLILVIAGALAMAEIPLRAYWGERVKWHNARDLAFAGMNRFDPGPGAVFSSPAQLGFVDRPGLELSYGLKFSSEQRTRTVYDRFENTIGEAVVADNAGLSGIVGPLAGVFPLFRKGAVAAGIGPVLDFSYRYYKEFRDDFYNVIGEDRVEQTGTVFNAGLGFGFRPLSRLSLGASGGYMFGSRELESWQIRIPDTSYESEFGKPAGVTYAVGIAGQPIDRLDLEFGFTGSVKLSGWYTPSAAPPEFIGCEQHYPWRADLNVSYQVPGPLPSRVMLEAEYQPRVSVVTGWGLWGKHPVTETASILSVRAGVEHTMLNFLKLRYGFGVEPLPFDPSIQLAEVGAGVGFDAGFGRIDIGGMFFRDVIGPSYFYGSLTPKDQTVYETSAVFAVTVEHGF</sequence>
<dbReference type="EMBL" id="NOZP01000074">
    <property type="protein sequence ID" value="OYD16035.1"/>
    <property type="molecule type" value="Genomic_DNA"/>
</dbReference>
<proteinExistence type="predicted"/>
<gene>
    <name evidence="1" type="ORF">CH330_03880</name>
</gene>
<reference evidence="1 2" key="1">
    <citation type="submission" date="2017-07" db="EMBL/GenBank/DDBJ databases">
        <title>Recovery of genomes from metagenomes via a dereplication, aggregation, and scoring strategy.</title>
        <authorList>
            <person name="Sieber C.M."/>
            <person name="Probst A.J."/>
            <person name="Sharrar A."/>
            <person name="Thomas B.C."/>
            <person name="Hess M."/>
            <person name="Tringe S.G."/>
            <person name="Banfield J.F."/>
        </authorList>
    </citation>
    <scope>NUCLEOTIDE SEQUENCE [LARGE SCALE GENOMIC DNA]</scope>
    <source>
        <strain evidence="1">JGI_Cruoil_03_51_56</strain>
    </source>
</reference>
<organism evidence="1 2">
    <name type="scientific">candidate division WOR-3 bacterium JGI_Cruoil_03_51_56</name>
    <dbReference type="NCBI Taxonomy" id="1973747"/>
    <lineage>
        <taxon>Bacteria</taxon>
        <taxon>Bacteria division WOR-3</taxon>
    </lineage>
</organism>
<name>A0A235BWX8_UNCW3</name>